<dbReference type="EMBL" id="RCHT01000022">
    <property type="protein sequence ID" value="RLL09112.1"/>
    <property type="molecule type" value="Genomic_DNA"/>
</dbReference>
<dbReference type="AlphaFoldDB" id="A0A498CMD2"/>
<dbReference type="RefSeq" id="WP_121587246.1">
    <property type="nucleotide sequence ID" value="NZ_RCHT01000022.1"/>
</dbReference>
<name>A0A498CMD2_9FIRM</name>
<organism evidence="1 2">
    <name type="scientific">Anaerotruncus massiliensis</name>
    <name type="common">ex Liu et al. 2021</name>
    <dbReference type="NCBI Taxonomy" id="2321404"/>
    <lineage>
        <taxon>Bacteria</taxon>
        <taxon>Bacillati</taxon>
        <taxon>Bacillota</taxon>
        <taxon>Clostridia</taxon>
        <taxon>Eubacteriales</taxon>
        <taxon>Oscillospiraceae</taxon>
        <taxon>Anaerotruncus</taxon>
    </lineage>
</organism>
<evidence type="ECO:0000313" key="2">
    <source>
        <dbReference type="Proteomes" id="UP000276301"/>
    </source>
</evidence>
<proteinExistence type="predicted"/>
<accession>A0A498CMD2</accession>
<keyword evidence="2" id="KW-1185">Reference proteome</keyword>
<gene>
    <name evidence="1" type="ORF">D4A47_10580</name>
</gene>
<protein>
    <submittedName>
        <fullName evidence="1">Uncharacterized protein</fullName>
    </submittedName>
</protein>
<evidence type="ECO:0000313" key="1">
    <source>
        <dbReference type="EMBL" id="RLL09112.1"/>
    </source>
</evidence>
<comment type="caution">
    <text evidence="1">The sequence shown here is derived from an EMBL/GenBank/DDBJ whole genome shotgun (WGS) entry which is preliminary data.</text>
</comment>
<sequence length="59" mass="6781">MSEYKEMYLKLFNEMTDIQKIAEDMALKAAEIIYRVKQTRASAEEIYIASGSKKEADAD</sequence>
<dbReference type="Proteomes" id="UP000276301">
    <property type="component" value="Unassembled WGS sequence"/>
</dbReference>
<reference evidence="1 2" key="1">
    <citation type="submission" date="2018-10" db="EMBL/GenBank/DDBJ databases">
        <title>Anaerotruncus faecis sp. nov., isolated from human feces.</title>
        <authorList>
            <person name="Wang Y.-J."/>
        </authorList>
    </citation>
    <scope>NUCLEOTIDE SEQUENCE [LARGE SCALE GENOMIC DNA]</scope>
    <source>
        <strain evidence="1 2">22A2-44</strain>
    </source>
</reference>